<name>A0A1D1VXY1_RAMVA</name>
<accession>A0A1D1VXY1</accession>
<dbReference type="EMBL" id="BDGG01000013">
    <property type="protein sequence ID" value="GAV06252.1"/>
    <property type="molecule type" value="Genomic_DNA"/>
</dbReference>
<dbReference type="AlphaFoldDB" id="A0A1D1VXY1"/>
<evidence type="ECO:0000256" key="1">
    <source>
        <dbReference type="SAM" id="MobiDB-lite"/>
    </source>
</evidence>
<organism evidence="2 3">
    <name type="scientific">Ramazzottius varieornatus</name>
    <name type="common">Water bear</name>
    <name type="synonym">Tardigrade</name>
    <dbReference type="NCBI Taxonomy" id="947166"/>
    <lineage>
        <taxon>Eukaryota</taxon>
        <taxon>Metazoa</taxon>
        <taxon>Ecdysozoa</taxon>
        <taxon>Tardigrada</taxon>
        <taxon>Eutardigrada</taxon>
        <taxon>Parachela</taxon>
        <taxon>Hypsibioidea</taxon>
        <taxon>Ramazzottiidae</taxon>
        <taxon>Ramazzottius</taxon>
    </lineage>
</organism>
<reference evidence="2 3" key="1">
    <citation type="journal article" date="2016" name="Nat. Commun.">
        <title>Extremotolerant tardigrade genome and improved radiotolerance of human cultured cells by tardigrade-unique protein.</title>
        <authorList>
            <person name="Hashimoto T."/>
            <person name="Horikawa D.D."/>
            <person name="Saito Y."/>
            <person name="Kuwahara H."/>
            <person name="Kozuka-Hata H."/>
            <person name="Shin-I T."/>
            <person name="Minakuchi Y."/>
            <person name="Ohishi K."/>
            <person name="Motoyama A."/>
            <person name="Aizu T."/>
            <person name="Enomoto A."/>
            <person name="Kondo K."/>
            <person name="Tanaka S."/>
            <person name="Hara Y."/>
            <person name="Koshikawa S."/>
            <person name="Sagara H."/>
            <person name="Miura T."/>
            <person name="Yokobori S."/>
            <person name="Miyagawa K."/>
            <person name="Suzuki Y."/>
            <person name="Kubo T."/>
            <person name="Oyama M."/>
            <person name="Kohara Y."/>
            <person name="Fujiyama A."/>
            <person name="Arakawa K."/>
            <person name="Katayama T."/>
            <person name="Toyoda A."/>
            <person name="Kunieda T."/>
        </authorList>
    </citation>
    <scope>NUCLEOTIDE SEQUENCE [LARGE SCALE GENOMIC DNA]</scope>
    <source>
        <strain evidence="2 3">YOKOZUNA-1</strain>
    </source>
</reference>
<gene>
    <name evidence="2" type="primary">RvY_16272-1</name>
    <name evidence="2" type="synonym">RvY_16272.1</name>
    <name evidence="2" type="ORF">RvY_16272</name>
</gene>
<dbReference type="Proteomes" id="UP000186922">
    <property type="component" value="Unassembled WGS sequence"/>
</dbReference>
<keyword evidence="3" id="KW-1185">Reference proteome</keyword>
<sequence length="95" mass="10211">MKVPTNSNQRAATAIVMIVLDPNHENLTHVTADPDHKNGPYAPLGPAVNTKPVVQPNPVSGISDPMNVLADHGFLFAVVDKHTKTTVLLDRVVQL</sequence>
<comment type="caution">
    <text evidence="2">The sequence shown here is derived from an EMBL/GenBank/DDBJ whole genome shotgun (WGS) entry which is preliminary data.</text>
</comment>
<protein>
    <submittedName>
        <fullName evidence="2">Uncharacterized protein</fullName>
    </submittedName>
</protein>
<evidence type="ECO:0000313" key="3">
    <source>
        <dbReference type="Proteomes" id="UP000186922"/>
    </source>
</evidence>
<feature type="compositionally biased region" description="Basic and acidic residues" evidence="1">
    <location>
        <begin position="27"/>
        <end position="38"/>
    </location>
</feature>
<proteinExistence type="predicted"/>
<feature type="region of interest" description="Disordered" evidence="1">
    <location>
        <begin position="27"/>
        <end position="49"/>
    </location>
</feature>
<evidence type="ECO:0000313" key="2">
    <source>
        <dbReference type="EMBL" id="GAV06252.1"/>
    </source>
</evidence>